<dbReference type="AlphaFoldDB" id="A0A7C8I306"/>
<evidence type="ECO:0000313" key="2">
    <source>
        <dbReference type="EMBL" id="KAF2865613.1"/>
    </source>
</evidence>
<organism evidence="2 3">
    <name type="scientific">Massariosphaeria phaeospora</name>
    <dbReference type="NCBI Taxonomy" id="100035"/>
    <lineage>
        <taxon>Eukaryota</taxon>
        <taxon>Fungi</taxon>
        <taxon>Dikarya</taxon>
        <taxon>Ascomycota</taxon>
        <taxon>Pezizomycotina</taxon>
        <taxon>Dothideomycetes</taxon>
        <taxon>Pleosporomycetidae</taxon>
        <taxon>Pleosporales</taxon>
        <taxon>Pleosporales incertae sedis</taxon>
        <taxon>Massariosphaeria</taxon>
    </lineage>
</organism>
<dbReference type="Proteomes" id="UP000481861">
    <property type="component" value="Unassembled WGS sequence"/>
</dbReference>
<name>A0A7C8I306_9PLEO</name>
<feature type="transmembrane region" description="Helical" evidence="1">
    <location>
        <begin position="12"/>
        <end position="33"/>
    </location>
</feature>
<dbReference type="EMBL" id="JAADJZ010000032">
    <property type="protein sequence ID" value="KAF2865613.1"/>
    <property type="molecule type" value="Genomic_DNA"/>
</dbReference>
<accession>A0A7C8I306</accession>
<protein>
    <submittedName>
        <fullName evidence="2">Uncharacterized protein</fullName>
    </submittedName>
</protein>
<comment type="caution">
    <text evidence="2">The sequence shown here is derived from an EMBL/GenBank/DDBJ whole genome shotgun (WGS) entry which is preliminary data.</text>
</comment>
<keyword evidence="1" id="KW-0472">Membrane</keyword>
<reference evidence="2 3" key="1">
    <citation type="submission" date="2020-01" db="EMBL/GenBank/DDBJ databases">
        <authorList>
            <consortium name="DOE Joint Genome Institute"/>
            <person name="Haridas S."/>
            <person name="Albert R."/>
            <person name="Binder M."/>
            <person name="Bloem J."/>
            <person name="Labutti K."/>
            <person name="Salamov A."/>
            <person name="Andreopoulos B."/>
            <person name="Baker S.E."/>
            <person name="Barry K."/>
            <person name="Bills G."/>
            <person name="Bluhm B.H."/>
            <person name="Cannon C."/>
            <person name="Castanera R."/>
            <person name="Culley D.E."/>
            <person name="Daum C."/>
            <person name="Ezra D."/>
            <person name="Gonzalez J.B."/>
            <person name="Henrissat B."/>
            <person name="Kuo A."/>
            <person name="Liang C."/>
            <person name="Lipzen A."/>
            <person name="Lutzoni F."/>
            <person name="Magnuson J."/>
            <person name="Mondo S."/>
            <person name="Nolan M."/>
            <person name="Ohm R."/>
            <person name="Pangilinan J."/>
            <person name="Park H.-J.H."/>
            <person name="Ramirez L."/>
            <person name="Alfaro M."/>
            <person name="Sun H."/>
            <person name="Tritt A."/>
            <person name="Yoshinaga Y."/>
            <person name="Zwiers L.-H.L."/>
            <person name="Turgeon B.G."/>
            <person name="Goodwin S.B."/>
            <person name="Spatafora J.W."/>
            <person name="Crous P.W."/>
            <person name="Grigoriev I.V."/>
        </authorList>
    </citation>
    <scope>NUCLEOTIDE SEQUENCE [LARGE SCALE GENOMIC DNA]</scope>
    <source>
        <strain evidence="2 3">CBS 611.86</strain>
    </source>
</reference>
<sequence length="60" mass="6702">MAGAFERFPHFAIVFPLTIIMSLVLISGVIMNLPQNLLDRWARIPCIIGCYVLCGDPKLL</sequence>
<proteinExistence type="predicted"/>
<keyword evidence="3" id="KW-1185">Reference proteome</keyword>
<keyword evidence="1" id="KW-0812">Transmembrane</keyword>
<evidence type="ECO:0000313" key="3">
    <source>
        <dbReference type="Proteomes" id="UP000481861"/>
    </source>
</evidence>
<keyword evidence="1" id="KW-1133">Transmembrane helix</keyword>
<gene>
    <name evidence="2" type="ORF">BDV95DRAFT_586172</name>
</gene>
<evidence type="ECO:0000256" key="1">
    <source>
        <dbReference type="SAM" id="Phobius"/>
    </source>
</evidence>